<dbReference type="Gene3D" id="3.10.350.10">
    <property type="entry name" value="LysM domain"/>
    <property type="match status" value="1"/>
</dbReference>
<dbReference type="PANTHER" id="PTHR33734:SF22">
    <property type="entry name" value="MEMBRANE-BOUND LYTIC MUREIN TRANSGLYCOSYLASE D"/>
    <property type="match status" value="1"/>
</dbReference>
<keyword evidence="4" id="KW-1185">Reference proteome</keyword>
<reference evidence="3 4" key="1">
    <citation type="journal article" date="2013" name="Genome Announc.">
        <title>Genome Sequence of the Sulfate-Reducing Bacterium Desulfotomaculum hydrothermale Lam5(T).</title>
        <authorList>
            <person name="Amin O."/>
            <person name="Fardeau M.L."/>
            <person name="Valette O."/>
            <person name="Hirschler-Rea A."/>
            <person name="Barbe V."/>
            <person name="Medigue C."/>
            <person name="Vacherie B."/>
            <person name="Ollivier B."/>
            <person name="Bertin P.N."/>
            <person name="Dolla A."/>
        </authorList>
    </citation>
    <scope>NUCLEOTIDE SEQUENCE [LARGE SCALE GENOMIC DNA]</scope>
    <source>
        <strain evidence="4">Lam5 / DSM 18033</strain>
    </source>
</reference>
<proteinExistence type="predicted"/>
<evidence type="ECO:0000313" key="3">
    <source>
        <dbReference type="EMBL" id="CCO07373.1"/>
    </source>
</evidence>
<dbReference type="Proteomes" id="UP000009315">
    <property type="component" value="Unassembled WGS sequence"/>
</dbReference>
<dbReference type="InterPro" id="IPR036779">
    <property type="entry name" value="LysM_dom_sf"/>
</dbReference>
<accession>K8E7C0</accession>
<dbReference type="OrthoDB" id="529831at2"/>
<name>K8E7C0_9FIRM</name>
<evidence type="ECO:0000313" key="4">
    <source>
        <dbReference type="Proteomes" id="UP000009315"/>
    </source>
</evidence>
<dbReference type="RefSeq" id="WP_008410218.1">
    <property type="nucleotide sequence ID" value="NZ_CAOS01000003.1"/>
</dbReference>
<dbReference type="CDD" id="cd00118">
    <property type="entry name" value="LysM"/>
    <property type="match status" value="1"/>
</dbReference>
<feature type="chain" id="PRO_5010212196" evidence="1">
    <location>
        <begin position="26"/>
        <end position="246"/>
    </location>
</feature>
<dbReference type="STRING" id="1121428.DESHY_110317"/>
<dbReference type="EMBL" id="CAOS01000003">
    <property type="protein sequence ID" value="CCO07373.1"/>
    <property type="molecule type" value="Genomic_DNA"/>
</dbReference>
<sequence length="246" mass="26582">MIFNKKIVCSFILAGLLFFNNTAFAGNFYTVKKGDSLWSISQAYGTTVEELKRANRLTGDNLSIGQRLLISYPVLTSRGPAKSPLPDWLAVTSAVPAADQASQVSQDQQPTVELVDWFTEGKKLLQSGVIFSVADCATGAQLQLKVLSAGNHCDIEPASQADTNAMLRLFGQWTWSPRPVVIQINGRRIAGSLSGMPHSIDTTPDNGVEGHFDLYLHNSRPHGSGVSQSYVQQHYAAVAKSAGSDN</sequence>
<dbReference type="PANTHER" id="PTHR33734">
    <property type="entry name" value="LYSM DOMAIN-CONTAINING GPI-ANCHORED PROTEIN 2"/>
    <property type="match status" value="1"/>
</dbReference>
<evidence type="ECO:0000256" key="1">
    <source>
        <dbReference type="SAM" id="SignalP"/>
    </source>
</evidence>
<dbReference type="Pfam" id="PF01476">
    <property type="entry name" value="LysM"/>
    <property type="match status" value="1"/>
</dbReference>
<feature type="signal peptide" evidence="1">
    <location>
        <begin position="1"/>
        <end position="25"/>
    </location>
</feature>
<dbReference type="GO" id="GO:0008932">
    <property type="term" value="F:lytic endotransglycosylase activity"/>
    <property type="evidence" value="ECO:0007669"/>
    <property type="project" value="TreeGrafter"/>
</dbReference>
<dbReference type="SMART" id="SM00257">
    <property type="entry name" value="LysM"/>
    <property type="match status" value="1"/>
</dbReference>
<dbReference type="SUPFAM" id="SSF54106">
    <property type="entry name" value="LysM domain"/>
    <property type="match status" value="1"/>
</dbReference>
<comment type="caution">
    <text evidence="3">The sequence shown here is derived from an EMBL/GenBank/DDBJ whole genome shotgun (WGS) entry which is preliminary data.</text>
</comment>
<dbReference type="PROSITE" id="PS51782">
    <property type="entry name" value="LYSM"/>
    <property type="match status" value="1"/>
</dbReference>
<organism evidence="3 4">
    <name type="scientific">Desulforamulus hydrothermalis Lam5 = DSM 18033</name>
    <dbReference type="NCBI Taxonomy" id="1121428"/>
    <lineage>
        <taxon>Bacteria</taxon>
        <taxon>Bacillati</taxon>
        <taxon>Bacillota</taxon>
        <taxon>Clostridia</taxon>
        <taxon>Eubacteriales</taxon>
        <taxon>Peptococcaceae</taxon>
        <taxon>Desulforamulus</taxon>
    </lineage>
</organism>
<evidence type="ECO:0000259" key="2">
    <source>
        <dbReference type="PROSITE" id="PS51782"/>
    </source>
</evidence>
<dbReference type="InterPro" id="IPR018392">
    <property type="entry name" value="LysM"/>
</dbReference>
<gene>
    <name evidence="3" type="ORF">DESHY_110317</name>
</gene>
<dbReference type="eggNOG" id="COG1388">
    <property type="taxonomic scope" value="Bacteria"/>
</dbReference>
<dbReference type="AlphaFoldDB" id="K8E7C0"/>
<feature type="domain" description="LysM" evidence="2">
    <location>
        <begin position="27"/>
        <end position="70"/>
    </location>
</feature>
<keyword evidence="1" id="KW-0732">Signal</keyword>
<protein>
    <submittedName>
        <fullName evidence="3">Peptidoglycan-binding LysM</fullName>
    </submittedName>
</protein>